<evidence type="ECO:0000313" key="2">
    <source>
        <dbReference type="EMBL" id="CAA9564770.1"/>
    </source>
</evidence>
<feature type="compositionally biased region" description="Basic and acidic residues" evidence="1">
    <location>
        <begin position="16"/>
        <end position="25"/>
    </location>
</feature>
<gene>
    <name evidence="2" type="ORF">AVDCRST_MAG73-4058</name>
</gene>
<feature type="non-terminal residue" evidence="2">
    <location>
        <position position="1"/>
    </location>
</feature>
<name>A0A6J4V025_9BACT</name>
<feature type="compositionally biased region" description="Basic and acidic residues" evidence="1">
    <location>
        <begin position="238"/>
        <end position="263"/>
    </location>
</feature>
<feature type="compositionally biased region" description="Basic residues" evidence="1">
    <location>
        <begin position="70"/>
        <end position="80"/>
    </location>
</feature>
<feature type="region of interest" description="Disordered" evidence="1">
    <location>
        <begin position="1"/>
        <end position="263"/>
    </location>
</feature>
<feature type="compositionally biased region" description="Gly residues" evidence="1">
    <location>
        <begin position="50"/>
        <end position="65"/>
    </location>
</feature>
<reference evidence="2" key="1">
    <citation type="submission" date="2020-02" db="EMBL/GenBank/DDBJ databases">
        <authorList>
            <person name="Meier V. D."/>
        </authorList>
    </citation>
    <scope>NUCLEOTIDE SEQUENCE</scope>
    <source>
        <strain evidence="2">AVDCRST_MAG73</strain>
    </source>
</reference>
<feature type="compositionally biased region" description="Basic residues" evidence="1">
    <location>
        <begin position="88"/>
        <end position="97"/>
    </location>
</feature>
<evidence type="ECO:0000256" key="1">
    <source>
        <dbReference type="SAM" id="MobiDB-lite"/>
    </source>
</evidence>
<feature type="compositionally biased region" description="Low complexity" evidence="1">
    <location>
        <begin position="137"/>
        <end position="147"/>
    </location>
</feature>
<dbReference type="EMBL" id="CADCWE010000262">
    <property type="protein sequence ID" value="CAA9564770.1"/>
    <property type="molecule type" value="Genomic_DNA"/>
</dbReference>
<sequence length="263" mass="30213">GPDPDASRRGLPRRNRNADHPDRHPGRGRNVLGGRTRRRRPDPLRRGGFGREPGGGVGRGAGGGRAARAAGRRRHRRPARRPGNGLRSQHRRQRRLRLPGSGPQRRHSAGPRFRGRSGLHRRHRHQRPDGGRRRGDPLLPADRPGGPTERRRPGIARGAGRFRRHGDGRRGGRCQLRRPQRRRHLGGRQRGPGRRRPDHRPQRPRRNPRRHGPPPRRGRNPRRRRGRRGGRRRGRRCQRGDRGAGRVVDIRRGRRGAGDRRRM</sequence>
<feature type="compositionally biased region" description="Basic and acidic residues" evidence="1">
    <location>
        <begin position="127"/>
        <end position="136"/>
    </location>
</feature>
<organism evidence="2">
    <name type="scientific">uncultured Thermomicrobiales bacterium</name>
    <dbReference type="NCBI Taxonomy" id="1645740"/>
    <lineage>
        <taxon>Bacteria</taxon>
        <taxon>Pseudomonadati</taxon>
        <taxon>Thermomicrobiota</taxon>
        <taxon>Thermomicrobia</taxon>
        <taxon>Thermomicrobiales</taxon>
        <taxon>environmental samples</taxon>
    </lineage>
</organism>
<proteinExistence type="predicted"/>
<feature type="non-terminal residue" evidence="2">
    <location>
        <position position="263"/>
    </location>
</feature>
<protein>
    <submittedName>
        <fullName evidence="2">Uncharacterized protein</fullName>
    </submittedName>
</protein>
<accession>A0A6J4V025</accession>
<feature type="compositionally biased region" description="Basic residues" evidence="1">
    <location>
        <begin position="160"/>
        <end position="237"/>
    </location>
</feature>
<dbReference type="AlphaFoldDB" id="A0A6J4V025"/>
<feature type="compositionally biased region" description="Basic residues" evidence="1">
    <location>
        <begin position="104"/>
        <end position="126"/>
    </location>
</feature>